<name>A0AAV7EGQ4_ARIFI</name>
<keyword evidence="2" id="KW-1185">Reference proteome</keyword>
<dbReference type="EMBL" id="JAINDJ010000005">
    <property type="protein sequence ID" value="KAG9447011.1"/>
    <property type="molecule type" value="Genomic_DNA"/>
</dbReference>
<evidence type="ECO:0000313" key="1">
    <source>
        <dbReference type="EMBL" id="KAG9447011.1"/>
    </source>
</evidence>
<organism evidence="1 2">
    <name type="scientific">Aristolochia fimbriata</name>
    <name type="common">White veined hardy Dutchman's pipe vine</name>
    <dbReference type="NCBI Taxonomy" id="158543"/>
    <lineage>
        <taxon>Eukaryota</taxon>
        <taxon>Viridiplantae</taxon>
        <taxon>Streptophyta</taxon>
        <taxon>Embryophyta</taxon>
        <taxon>Tracheophyta</taxon>
        <taxon>Spermatophyta</taxon>
        <taxon>Magnoliopsida</taxon>
        <taxon>Magnoliidae</taxon>
        <taxon>Piperales</taxon>
        <taxon>Aristolochiaceae</taxon>
        <taxon>Aristolochia</taxon>
    </lineage>
</organism>
<evidence type="ECO:0000313" key="2">
    <source>
        <dbReference type="Proteomes" id="UP000825729"/>
    </source>
</evidence>
<sequence length="132" mass="14941">MGQKSPDLTERKIKSLEFRKVPYFRRQETQEAIGVQPGEALESLTRGVIGSVKGGQGGEGRQNRRLEGAEEEVIPEIKYEELFQITKVEREAPGEAIPGEFEVVEARQVSELRRDPPLEKFGVELERFEVGE</sequence>
<comment type="caution">
    <text evidence="1">The sequence shown here is derived from an EMBL/GenBank/DDBJ whole genome shotgun (WGS) entry which is preliminary data.</text>
</comment>
<gene>
    <name evidence="1" type="ORF">H6P81_013139</name>
</gene>
<dbReference type="AlphaFoldDB" id="A0AAV7EGQ4"/>
<dbReference type="Proteomes" id="UP000825729">
    <property type="component" value="Unassembled WGS sequence"/>
</dbReference>
<reference evidence="1 2" key="1">
    <citation type="submission" date="2021-07" db="EMBL/GenBank/DDBJ databases">
        <title>The Aristolochia fimbriata genome: insights into angiosperm evolution, floral development and chemical biosynthesis.</title>
        <authorList>
            <person name="Jiao Y."/>
        </authorList>
    </citation>
    <scope>NUCLEOTIDE SEQUENCE [LARGE SCALE GENOMIC DNA]</scope>
    <source>
        <strain evidence="1">IBCAS-2021</strain>
        <tissue evidence="1">Leaf</tissue>
    </source>
</reference>
<protein>
    <submittedName>
        <fullName evidence="1">Uncharacterized protein</fullName>
    </submittedName>
</protein>
<accession>A0AAV7EGQ4</accession>
<proteinExistence type="predicted"/>